<evidence type="ECO:0000313" key="6">
    <source>
        <dbReference type="Proteomes" id="UP000306102"/>
    </source>
</evidence>
<feature type="domain" description="ENT" evidence="4">
    <location>
        <begin position="102"/>
        <end position="189"/>
    </location>
</feature>
<dbReference type="PROSITE" id="PS51138">
    <property type="entry name" value="ENT"/>
    <property type="match status" value="1"/>
</dbReference>
<comment type="subcellular location">
    <subcellularLocation>
        <location evidence="1">Nucleus</location>
    </subcellularLocation>
</comment>
<accession>A0A4V3WN13</accession>
<comment type="caution">
    <text evidence="5">The sequence shown here is derived from an EMBL/GenBank/DDBJ whole genome shotgun (WGS) entry which is preliminary data.</text>
</comment>
<dbReference type="Gene3D" id="2.30.30.140">
    <property type="match status" value="1"/>
</dbReference>
<keyword evidence="2" id="KW-0539">Nucleus</keyword>
<evidence type="ECO:0000313" key="5">
    <source>
        <dbReference type="EMBL" id="THG10737.1"/>
    </source>
</evidence>
<feature type="compositionally biased region" description="Polar residues" evidence="3">
    <location>
        <begin position="225"/>
        <end position="235"/>
    </location>
</feature>
<dbReference type="EMBL" id="SDRB02007721">
    <property type="protein sequence ID" value="THG10737.1"/>
    <property type="molecule type" value="Genomic_DNA"/>
</dbReference>
<dbReference type="FunFam" id="1.10.1240.40:FF:000003">
    <property type="entry name" value="Protein EMSY-LIKE 3 isoform A"/>
    <property type="match status" value="1"/>
</dbReference>
<organism evidence="5 6">
    <name type="scientific">Camellia sinensis var. sinensis</name>
    <name type="common">China tea</name>
    <dbReference type="NCBI Taxonomy" id="542762"/>
    <lineage>
        <taxon>Eukaryota</taxon>
        <taxon>Viridiplantae</taxon>
        <taxon>Streptophyta</taxon>
        <taxon>Embryophyta</taxon>
        <taxon>Tracheophyta</taxon>
        <taxon>Spermatophyta</taxon>
        <taxon>Magnoliopsida</taxon>
        <taxon>eudicotyledons</taxon>
        <taxon>Gunneridae</taxon>
        <taxon>Pentapetalae</taxon>
        <taxon>asterids</taxon>
        <taxon>Ericales</taxon>
        <taxon>Theaceae</taxon>
        <taxon>Camellia</taxon>
    </lineage>
</organism>
<dbReference type="Gene3D" id="1.10.1240.40">
    <property type="entry name" value="ENT domain"/>
    <property type="match status" value="1"/>
</dbReference>
<evidence type="ECO:0000259" key="4">
    <source>
        <dbReference type="PROSITE" id="PS51138"/>
    </source>
</evidence>
<dbReference type="AlphaFoldDB" id="A0A4V3WN13"/>
<evidence type="ECO:0000256" key="3">
    <source>
        <dbReference type="SAM" id="MobiDB-lite"/>
    </source>
</evidence>
<name>A0A4V3WN13_CAMSN</name>
<dbReference type="InterPro" id="IPR036142">
    <property type="entry name" value="ENT_dom-like_sf"/>
</dbReference>
<dbReference type="Proteomes" id="UP000306102">
    <property type="component" value="Unassembled WGS sequence"/>
</dbReference>
<reference evidence="5 6" key="1">
    <citation type="journal article" date="2018" name="Proc. Natl. Acad. Sci. U.S.A.">
        <title>Draft genome sequence of Camellia sinensis var. sinensis provides insights into the evolution of the tea genome and tea quality.</title>
        <authorList>
            <person name="Wei C."/>
            <person name="Yang H."/>
            <person name="Wang S."/>
            <person name="Zhao J."/>
            <person name="Liu C."/>
            <person name="Gao L."/>
            <person name="Xia E."/>
            <person name="Lu Y."/>
            <person name="Tai Y."/>
            <person name="She G."/>
            <person name="Sun J."/>
            <person name="Cao H."/>
            <person name="Tong W."/>
            <person name="Gao Q."/>
            <person name="Li Y."/>
            <person name="Deng W."/>
            <person name="Jiang X."/>
            <person name="Wang W."/>
            <person name="Chen Q."/>
            <person name="Zhang S."/>
            <person name="Li H."/>
            <person name="Wu J."/>
            <person name="Wang P."/>
            <person name="Li P."/>
            <person name="Shi C."/>
            <person name="Zheng F."/>
            <person name="Jian J."/>
            <person name="Huang B."/>
            <person name="Shan D."/>
            <person name="Shi M."/>
            <person name="Fang C."/>
            <person name="Yue Y."/>
            <person name="Li F."/>
            <person name="Li D."/>
            <person name="Wei S."/>
            <person name="Han B."/>
            <person name="Jiang C."/>
            <person name="Yin Y."/>
            <person name="Xia T."/>
            <person name="Zhang Z."/>
            <person name="Bennetzen J.L."/>
            <person name="Zhao S."/>
            <person name="Wan X."/>
        </authorList>
    </citation>
    <scope>NUCLEOTIDE SEQUENCE [LARGE SCALE GENOMIC DNA]</scope>
    <source>
        <strain evidence="6">cv. Shuchazao</strain>
        <tissue evidence="5">Leaf</tissue>
    </source>
</reference>
<dbReference type="GO" id="GO:0050832">
    <property type="term" value="P:defense response to fungus"/>
    <property type="evidence" value="ECO:0007669"/>
    <property type="project" value="InterPro"/>
</dbReference>
<evidence type="ECO:0000256" key="1">
    <source>
        <dbReference type="ARBA" id="ARBA00004123"/>
    </source>
</evidence>
<protein>
    <recommendedName>
        <fullName evidence="4">ENT domain-containing protein</fullName>
    </recommendedName>
</protein>
<dbReference type="SUPFAM" id="SSF63748">
    <property type="entry name" value="Tudor/PWWP/MBT"/>
    <property type="match status" value="1"/>
</dbReference>
<dbReference type="PANTHER" id="PTHR33432:SF28">
    <property type="entry name" value="PROTEIN EMSY-LIKE 4"/>
    <property type="match status" value="1"/>
</dbReference>
<dbReference type="SUPFAM" id="SSF158639">
    <property type="entry name" value="ENT-like"/>
    <property type="match status" value="1"/>
</dbReference>
<dbReference type="InterPro" id="IPR033485">
    <property type="entry name" value="EMSY-LIKE_plant"/>
</dbReference>
<feature type="region of interest" description="Disordered" evidence="3">
    <location>
        <begin position="175"/>
        <end position="288"/>
    </location>
</feature>
<dbReference type="Pfam" id="PF03735">
    <property type="entry name" value="ENT"/>
    <property type="match status" value="1"/>
</dbReference>
<dbReference type="GO" id="GO:0005634">
    <property type="term" value="C:nucleus"/>
    <property type="evidence" value="ECO:0007669"/>
    <property type="project" value="UniProtKB-SubCell"/>
</dbReference>
<feature type="compositionally biased region" description="Polar residues" evidence="3">
    <location>
        <begin position="204"/>
        <end position="214"/>
    </location>
</feature>
<dbReference type="InterPro" id="IPR005491">
    <property type="entry name" value="ENT_dom"/>
</dbReference>
<dbReference type="CDD" id="cd20404">
    <property type="entry name" value="Tudor_Agenet_AtEML-like"/>
    <property type="match status" value="1"/>
</dbReference>
<dbReference type="PANTHER" id="PTHR33432">
    <property type="entry name" value="PROTEIN EMSY-LIKE 4"/>
    <property type="match status" value="1"/>
</dbReference>
<dbReference type="FunFam" id="2.30.30.140:FF:000088">
    <property type="entry name" value="Protein EMSY-LIKE 3"/>
    <property type="match status" value="1"/>
</dbReference>
<proteinExistence type="predicted"/>
<dbReference type="SMART" id="SM01191">
    <property type="entry name" value="ENT"/>
    <property type="match status" value="1"/>
</dbReference>
<gene>
    <name evidence="5" type="ORF">TEA_023113</name>
</gene>
<evidence type="ECO:0000256" key="2">
    <source>
        <dbReference type="ARBA" id="ARBA00023242"/>
    </source>
</evidence>
<sequence>MILDKKWIQRQRRQVDENWRRMCKQDGKSVIHLLIHCQVGRELWTSVFSWSGVRLVFLVGTDDDLPPPHQNRIPRGGRVAGNGRSAVMGSVPYPRMYGETDMEAQIHHLEQEAYSSVLRAFKAQADAITWEKESLITELRKELRLSNEEHRELLGRVNADDVIRRIREWRQAGGLQPGMLSTGQAVHDPVPSPTVSASRKKQKITQSVPSQSFGVPSPPFHPQTVAASTQPSSSGAKRGPVMGAKGKKHKSGPILPGASSMKMQYPSPGPAGRGQIGNRVSSSALASEPAEGVPFDSLVGRKVRTRWPDDNNFYEAVITDYNPVEGRHALVYDIGSTNETWEWVNLAESQKSCDLCLSSPGQVAAPSSTRLALSGLKRCTCASLRLVPRHAPRLTFHNIANPSLE</sequence>
<keyword evidence="6" id="KW-1185">Reference proteome</keyword>